<dbReference type="AlphaFoldDB" id="A0A7G9RFS8"/>
<reference evidence="4 5" key="1">
    <citation type="submission" date="2020-08" db="EMBL/GenBank/DDBJ databases">
        <title>Genome sequence of Nocardioides mesophilus KACC 16243T.</title>
        <authorList>
            <person name="Hyun D.-W."/>
            <person name="Bae J.-W."/>
        </authorList>
    </citation>
    <scope>NUCLEOTIDE SEQUENCE [LARGE SCALE GENOMIC DNA]</scope>
    <source>
        <strain evidence="4 5">KACC 16243</strain>
    </source>
</reference>
<dbReference type="SMART" id="SM00267">
    <property type="entry name" value="GGDEF"/>
    <property type="match status" value="1"/>
</dbReference>
<dbReference type="CDD" id="cd01949">
    <property type="entry name" value="GGDEF"/>
    <property type="match status" value="1"/>
</dbReference>
<dbReference type="Proteomes" id="UP000515947">
    <property type="component" value="Chromosome"/>
</dbReference>
<feature type="region of interest" description="Disordered" evidence="1">
    <location>
        <begin position="463"/>
        <end position="510"/>
    </location>
</feature>
<feature type="transmembrane region" description="Helical" evidence="2">
    <location>
        <begin position="96"/>
        <end position="114"/>
    </location>
</feature>
<dbReference type="InterPro" id="IPR029787">
    <property type="entry name" value="Nucleotide_cyclase"/>
</dbReference>
<keyword evidence="5" id="KW-1185">Reference proteome</keyword>
<dbReference type="SUPFAM" id="SSF55073">
    <property type="entry name" value="Nucleotide cyclase"/>
    <property type="match status" value="1"/>
</dbReference>
<protein>
    <submittedName>
        <fullName evidence="4">GGDEF domain-containing protein</fullName>
    </submittedName>
</protein>
<dbReference type="PANTHER" id="PTHR46663:SF3">
    <property type="entry name" value="SLL0267 PROTEIN"/>
    <property type="match status" value="1"/>
</dbReference>
<keyword evidence="2" id="KW-1133">Transmembrane helix</keyword>
<dbReference type="InterPro" id="IPR043128">
    <property type="entry name" value="Rev_trsase/Diguanyl_cyclase"/>
</dbReference>
<feature type="transmembrane region" description="Helical" evidence="2">
    <location>
        <begin position="66"/>
        <end position="84"/>
    </location>
</feature>
<feature type="domain" description="GGDEF" evidence="3">
    <location>
        <begin position="367"/>
        <end position="500"/>
    </location>
</feature>
<organism evidence="4 5">
    <name type="scientific">Nocardioides mesophilus</name>
    <dbReference type="NCBI Taxonomy" id="433659"/>
    <lineage>
        <taxon>Bacteria</taxon>
        <taxon>Bacillati</taxon>
        <taxon>Actinomycetota</taxon>
        <taxon>Actinomycetes</taxon>
        <taxon>Propionibacteriales</taxon>
        <taxon>Nocardioidaceae</taxon>
        <taxon>Nocardioides</taxon>
    </lineage>
</organism>
<evidence type="ECO:0000313" key="5">
    <source>
        <dbReference type="Proteomes" id="UP000515947"/>
    </source>
</evidence>
<dbReference type="PROSITE" id="PS50887">
    <property type="entry name" value="GGDEF"/>
    <property type="match status" value="1"/>
</dbReference>
<evidence type="ECO:0000256" key="1">
    <source>
        <dbReference type="SAM" id="MobiDB-lite"/>
    </source>
</evidence>
<feature type="transmembrane region" description="Helical" evidence="2">
    <location>
        <begin position="162"/>
        <end position="184"/>
    </location>
</feature>
<dbReference type="InterPro" id="IPR000160">
    <property type="entry name" value="GGDEF_dom"/>
</dbReference>
<dbReference type="InterPro" id="IPR052163">
    <property type="entry name" value="DGC-Regulatory_Protein"/>
</dbReference>
<sequence length="544" mass="56385">MRGFVHAVVALLLGALFVLLLEIPGLGATGQLLVSDLGQLLAVVLATVLCWLASRSPHAHARAWRALALGVGSWAAGQLVWTWYEVVLGTEVPFPSLADVGFLLFPILTGVGLLDWLGDQSQAHAAARGRDVLDGAIIAVSLLVLSWVTSLGAAAADSSDGSTGLALSVAYPISDVILGTLVLLAVTRGRSAERPVLLLLALGLGALALADSAYLYLVSLGDYTSADVVSSGWVFGFLLVGAAAALERSRARHPLPVIAGPAHSTPSLVAAALPYIPVTAAGIAVSYGVLTASAEPPVVDLGLGMVLVVLVLGRQFLAMAENQRLYVALGTARDQLEFQALHDALTGLANRALFTDRLDHAMLRSGHDVGLLFCDLDDFKQVNDQHGHDVGDLLLQVVATRLRECVRGQDTVARVGGDEFAVLLEDPEDATQVAERLVARMAEPVELRGLTVQVTVSVGVAHHRVGPAPGGPEQRRSADRSATTGGLPDPGTDPAPAPGDPHAGHGLSGGDLLLRLADQAMYAAKSAGKGRAVLAEEVATTTGS</sequence>
<dbReference type="NCBIfam" id="TIGR00254">
    <property type="entry name" value="GGDEF"/>
    <property type="match status" value="1"/>
</dbReference>
<dbReference type="RefSeq" id="WP_187580293.1">
    <property type="nucleotide sequence ID" value="NZ_CP060713.1"/>
</dbReference>
<accession>A0A7G9RFS8</accession>
<evidence type="ECO:0000256" key="2">
    <source>
        <dbReference type="SAM" id="Phobius"/>
    </source>
</evidence>
<dbReference type="EMBL" id="CP060713">
    <property type="protein sequence ID" value="QNN54453.1"/>
    <property type="molecule type" value="Genomic_DNA"/>
</dbReference>
<feature type="transmembrane region" description="Helical" evidence="2">
    <location>
        <begin position="135"/>
        <end position="156"/>
    </location>
</feature>
<keyword evidence="2" id="KW-0472">Membrane</keyword>
<evidence type="ECO:0000313" key="4">
    <source>
        <dbReference type="EMBL" id="QNN54453.1"/>
    </source>
</evidence>
<feature type="transmembrane region" description="Helical" evidence="2">
    <location>
        <begin position="196"/>
        <end position="216"/>
    </location>
</feature>
<feature type="region of interest" description="Disordered" evidence="1">
    <location>
        <begin position="525"/>
        <end position="544"/>
    </location>
</feature>
<dbReference type="KEGG" id="nmes:H9L09_09130"/>
<dbReference type="Gene3D" id="3.30.70.270">
    <property type="match status" value="1"/>
</dbReference>
<name>A0A7G9RFS8_9ACTN</name>
<evidence type="ECO:0000259" key="3">
    <source>
        <dbReference type="PROSITE" id="PS50887"/>
    </source>
</evidence>
<dbReference type="PANTHER" id="PTHR46663">
    <property type="entry name" value="DIGUANYLATE CYCLASE DGCT-RELATED"/>
    <property type="match status" value="1"/>
</dbReference>
<feature type="transmembrane region" description="Helical" evidence="2">
    <location>
        <begin position="37"/>
        <end position="54"/>
    </location>
</feature>
<feature type="transmembrane region" description="Helical" evidence="2">
    <location>
        <begin position="267"/>
        <end position="289"/>
    </location>
</feature>
<dbReference type="Pfam" id="PF00990">
    <property type="entry name" value="GGDEF"/>
    <property type="match status" value="1"/>
</dbReference>
<feature type="transmembrane region" description="Helical" evidence="2">
    <location>
        <begin position="228"/>
        <end position="246"/>
    </location>
</feature>
<proteinExistence type="predicted"/>
<keyword evidence="2" id="KW-0812">Transmembrane</keyword>
<gene>
    <name evidence="4" type="ORF">H9L09_09130</name>
</gene>
<feature type="transmembrane region" description="Helical" evidence="2">
    <location>
        <begin position="301"/>
        <end position="317"/>
    </location>
</feature>